<accession>A0A6J6TT16</accession>
<evidence type="ECO:0000313" key="2">
    <source>
        <dbReference type="EMBL" id="CAB4749884.1"/>
    </source>
</evidence>
<reference evidence="2" key="1">
    <citation type="submission" date="2020-05" db="EMBL/GenBank/DDBJ databases">
        <authorList>
            <person name="Chiriac C."/>
            <person name="Salcher M."/>
            <person name="Ghai R."/>
            <person name="Kavagutti S V."/>
        </authorList>
    </citation>
    <scope>NUCLEOTIDE SEQUENCE</scope>
</reference>
<dbReference type="EMBL" id="CAEZYQ010000014">
    <property type="protein sequence ID" value="CAB4749884.1"/>
    <property type="molecule type" value="Genomic_DNA"/>
</dbReference>
<sequence>MHALIDGGVPTGGNRLRRRRPRVRIVTAE</sequence>
<name>A0A6J6TT16_9ZZZZ</name>
<dbReference type="AlphaFoldDB" id="A0A6J6TT16"/>
<gene>
    <name evidence="2" type="ORF">UFOPK2761_01905</name>
</gene>
<proteinExistence type="predicted"/>
<organism evidence="2">
    <name type="scientific">freshwater metagenome</name>
    <dbReference type="NCBI Taxonomy" id="449393"/>
    <lineage>
        <taxon>unclassified sequences</taxon>
        <taxon>metagenomes</taxon>
        <taxon>ecological metagenomes</taxon>
    </lineage>
</organism>
<evidence type="ECO:0000256" key="1">
    <source>
        <dbReference type="SAM" id="MobiDB-lite"/>
    </source>
</evidence>
<protein>
    <submittedName>
        <fullName evidence="2">Unannotated protein</fullName>
    </submittedName>
</protein>
<feature type="region of interest" description="Disordered" evidence="1">
    <location>
        <begin position="1"/>
        <end position="29"/>
    </location>
</feature>